<keyword evidence="4 6" id="KW-0119">Carbohydrate metabolism</keyword>
<dbReference type="InterPro" id="IPR026585">
    <property type="entry name" value="GlgE"/>
</dbReference>
<dbReference type="Proteomes" id="UP001139411">
    <property type="component" value="Unassembled WGS sequence"/>
</dbReference>
<feature type="binding site" evidence="6">
    <location>
        <position position="391"/>
    </location>
    <ligand>
        <name>alpha-maltose 1-phosphate</name>
        <dbReference type="ChEBI" id="CHEBI:63576"/>
    </ligand>
</feature>
<evidence type="ECO:0000313" key="9">
    <source>
        <dbReference type="Proteomes" id="UP001139411"/>
    </source>
</evidence>
<evidence type="ECO:0000256" key="1">
    <source>
        <dbReference type="ARBA" id="ARBA00011738"/>
    </source>
</evidence>
<feature type="binding site" evidence="6">
    <location>
        <position position="319"/>
    </location>
    <ligand>
        <name>alpha-maltose 1-phosphate</name>
        <dbReference type="ChEBI" id="CHEBI:63576"/>
    </ligand>
</feature>
<dbReference type="PANTHER" id="PTHR47786">
    <property type="entry name" value="ALPHA-1,4-GLUCAN:MALTOSE-1-PHOSPHATE MALTOSYLTRANSFERASE"/>
    <property type="match status" value="1"/>
</dbReference>
<dbReference type="GO" id="GO:0030979">
    <property type="term" value="P:alpha-glucan biosynthetic process"/>
    <property type="evidence" value="ECO:0007669"/>
    <property type="project" value="UniProtKB-UniRule"/>
</dbReference>
<dbReference type="InterPro" id="IPR049171">
    <property type="entry name" value="GLGE_C"/>
</dbReference>
<evidence type="ECO:0000256" key="3">
    <source>
        <dbReference type="ARBA" id="ARBA00022679"/>
    </source>
</evidence>
<protein>
    <recommendedName>
        <fullName evidence="6">Alpha-1,4-glucan:maltose-1-phosphate maltosyltransferase</fullName>
        <shortName evidence="6">GMPMT</shortName>
        <ecNumber evidence="6">2.4.99.16</ecNumber>
    </recommendedName>
    <alternativeName>
        <fullName evidence="6">(1-&gt;4)-alpha-D-glucan:maltose-1-phosphate alpha-D-maltosyltransferase</fullName>
    </alternativeName>
</protein>
<dbReference type="Gene3D" id="2.60.40.1180">
    <property type="entry name" value="Golgi alpha-mannosidase II"/>
    <property type="match status" value="1"/>
</dbReference>
<feature type="active site" description="Nucleophile" evidence="6">
    <location>
        <position position="390"/>
    </location>
</feature>
<dbReference type="InterPro" id="IPR013783">
    <property type="entry name" value="Ig-like_fold"/>
</dbReference>
<dbReference type="InterPro" id="IPR006047">
    <property type="entry name" value="GH13_cat_dom"/>
</dbReference>
<dbReference type="Gene3D" id="3.20.20.80">
    <property type="entry name" value="Glycosidases"/>
    <property type="match status" value="1"/>
</dbReference>
<dbReference type="GO" id="GO:0016758">
    <property type="term" value="F:hexosyltransferase activity"/>
    <property type="evidence" value="ECO:0007669"/>
    <property type="project" value="UniProtKB-UniRule"/>
</dbReference>
<dbReference type="Gene3D" id="1.20.58.80">
    <property type="entry name" value="Phosphotransferase system, lactose/cellobiose-type IIA subunit"/>
    <property type="match status" value="1"/>
</dbReference>
<comment type="caution">
    <text evidence="8">The sequence shown here is derived from an EMBL/GenBank/DDBJ whole genome shotgun (WGS) entry which is preliminary data.</text>
</comment>
<feature type="binding site" evidence="6">
    <location>
        <position position="354"/>
    </location>
    <ligand>
        <name>alpha-maltose 1-phosphate</name>
        <dbReference type="ChEBI" id="CHEBI:63576"/>
    </ligand>
</feature>
<dbReference type="GO" id="GO:0004553">
    <property type="term" value="F:hydrolase activity, hydrolyzing O-glycosyl compounds"/>
    <property type="evidence" value="ECO:0007669"/>
    <property type="project" value="InterPro"/>
</dbReference>
<keyword evidence="2 6" id="KW-0328">Glycosyltransferase</keyword>
<dbReference type="InterPro" id="IPR017853">
    <property type="entry name" value="GH"/>
</dbReference>
<evidence type="ECO:0000256" key="2">
    <source>
        <dbReference type="ARBA" id="ARBA00022676"/>
    </source>
</evidence>
<dbReference type="PANTHER" id="PTHR47786:SF2">
    <property type="entry name" value="GLYCOSYL HYDROLASE FAMILY 13 CATALYTIC DOMAIN-CONTAINING PROTEIN"/>
    <property type="match status" value="1"/>
</dbReference>
<name>A0A9X1QAR6_9BACT</name>
<dbReference type="InterPro" id="IPR021828">
    <property type="entry name" value="GlgE_dom_N/S"/>
</dbReference>
<evidence type="ECO:0000256" key="5">
    <source>
        <dbReference type="ARBA" id="ARBA00048735"/>
    </source>
</evidence>
<dbReference type="SMART" id="SM00642">
    <property type="entry name" value="Aamy"/>
    <property type="match status" value="1"/>
</dbReference>
<organism evidence="8 9">
    <name type="scientific">Dyadobacter chenhuakuii</name>
    <dbReference type="NCBI Taxonomy" id="2909339"/>
    <lineage>
        <taxon>Bacteria</taxon>
        <taxon>Pseudomonadati</taxon>
        <taxon>Bacteroidota</taxon>
        <taxon>Cytophagia</taxon>
        <taxon>Cytophagales</taxon>
        <taxon>Spirosomataceae</taxon>
        <taxon>Dyadobacter</taxon>
    </lineage>
</organism>
<dbReference type="Pfam" id="PF00128">
    <property type="entry name" value="Alpha-amylase"/>
    <property type="match status" value="1"/>
</dbReference>
<sequence>MNGKLKIGSMHIQDGRKRVVISNVTPQIESGRFPAKRAIGEKVVLTADIIGDGHDVVAASVIYKHESATMWDEVPMKYMINDQWEATWKPEKTGFYEYRFTGWIDHFTTWKNGLVKKYDANQDISVEILIGAELLEEAMQLADETDKPAFTKWIEALKTGQNPEAAVNLSVSDEVADAMKKIRYTDRITVYEHTYKLEVERKKAAFSSWYELFPRSASALPDTHGTFKDVINLLPLVSKMGFDTLYFPPVHPIGEMKRKGKNNSLTPSETDPGSPWAIGNRLGGHKAIHPELGTIEDFVELVSEAKNLGIEVAMDIAYQCAPDHPYVKEHPQWFKWRPDGTVQYAENPPKRYEDILPFDFETQDWQNLWLELKSVIDFWIGKGVKVFRIDNPHTKAFAFWEWMIGEVRKVNPEIIFLAEAFTRPRVMERLAKIGFNQSYTYFTWRNSKWEIEKYMEELTKTDQQYYFRPNFWPNTPDILPHHLAEGGENAHIMRLILAATLSSNYGLYGPVYEYGVNKPHPGKEEYTDNEKYEIKQWDWKQYSRTREIITRVNRIRKENPALQSTWNIDFAETTNDMVISYIKQDEESNNALLISVNLDVFNTQGAHVKVPIHRFGIHPDQTYLVSDMLSGEKYYWRGEYNFVQLNPYEMPAHIFKIETLNG</sequence>
<dbReference type="AlphaFoldDB" id="A0A9X1QAR6"/>
<feature type="domain" description="Glycosyl hydrolase family 13 catalytic" evidence="7">
    <location>
        <begin position="211"/>
        <end position="556"/>
    </location>
</feature>
<dbReference type="HAMAP" id="MF_02124">
    <property type="entry name" value="GlgE"/>
    <property type="match status" value="1"/>
</dbReference>
<dbReference type="EC" id="2.4.99.16" evidence="6"/>
<dbReference type="SUPFAM" id="SSF51445">
    <property type="entry name" value="(Trans)glycosidases"/>
    <property type="match status" value="1"/>
</dbReference>
<keyword evidence="3 6" id="KW-0808">Transferase</keyword>
<proteinExistence type="inferred from homology"/>
<comment type="catalytic activity">
    <reaction evidence="5 6">
        <text>alpha-maltose 1-phosphate + [(1-&gt;4)-alpha-D-glucosyl](n) = [(1-&gt;4)-alpha-D-glucosyl](n+2) + phosphate</text>
        <dbReference type="Rhea" id="RHEA:42692"/>
        <dbReference type="Rhea" id="RHEA-COMP:9584"/>
        <dbReference type="Rhea" id="RHEA-COMP:10183"/>
        <dbReference type="ChEBI" id="CHEBI:15444"/>
        <dbReference type="ChEBI" id="CHEBI:43474"/>
        <dbReference type="ChEBI" id="CHEBI:63576"/>
        <dbReference type="EC" id="2.4.99.16"/>
    </reaction>
</comment>
<feature type="site" description="Transition state stabilizer" evidence="6">
    <location>
        <position position="477"/>
    </location>
</feature>
<accession>A0A9X1QAR6</accession>
<dbReference type="CDD" id="cd11344">
    <property type="entry name" value="AmyAc_GlgE_like"/>
    <property type="match status" value="1"/>
</dbReference>
<dbReference type="EMBL" id="JAKFFV010000002">
    <property type="protein sequence ID" value="MCF2497037.1"/>
    <property type="molecule type" value="Genomic_DNA"/>
</dbReference>
<evidence type="ECO:0000313" key="8">
    <source>
        <dbReference type="EMBL" id="MCF2497037.1"/>
    </source>
</evidence>
<comment type="subunit">
    <text evidence="1 6">Homodimer.</text>
</comment>
<feature type="binding site" evidence="6">
    <location>
        <position position="259"/>
    </location>
    <ligand>
        <name>alpha-maltose 1-phosphate</name>
        <dbReference type="ChEBI" id="CHEBI:63576"/>
    </ligand>
</feature>
<comment type="function">
    <text evidence="6">Maltosyltransferase that uses maltose 1-phosphate (M1P) as the sugar donor to elongate linear or branched alpha-(1-&gt;4)-glucans. Is involved in a branched alpha-glucan biosynthetic pathway from trehalose, together with TreS, Mak and GlgB.</text>
</comment>
<evidence type="ECO:0000256" key="6">
    <source>
        <dbReference type="HAMAP-Rule" id="MF_02124"/>
    </source>
</evidence>
<dbReference type="Pfam" id="PF21702">
    <property type="entry name" value="GLGE_C"/>
    <property type="match status" value="1"/>
</dbReference>
<dbReference type="Gene3D" id="2.60.40.10">
    <property type="entry name" value="Immunoglobulins"/>
    <property type="match status" value="1"/>
</dbReference>
<comment type="similarity">
    <text evidence="6">Belongs to the glycosyl hydrolase 13 family. GlgE subfamily.</text>
</comment>
<gene>
    <name evidence="6" type="primary">glgE</name>
    <name evidence="8" type="ORF">L0661_01875</name>
</gene>
<dbReference type="RefSeq" id="WP_235176582.1">
    <property type="nucleotide sequence ID" value="NZ_JAKFFV010000002.1"/>
</dbReference>
<evidence type="ECO:0000256" key="4">
    <source>
        <dbReference type="ARBA" id="ARBA00023277"/>
    </source>
</evidence>
<evidence type="ECO:0000259" key="7">
    <source>
        <dbReference type="SMART" id="SM00642"/>
    </source>
</evidence>
<feature type="active site" description="Proton donor" evidence="6">
    <location>
        <position position="419"/>
    </location>
</feature>
<dbReference type="Pfam" id="PF11896">
    <property type="entry name" value="GlgE_dom_N_S"/>
    <property type="match status" value="1"/>
</dbReference>
<dbReference type="InterPro" id="IPR013780">
    <property type="entry name" value="Glyco_hydro_b"/>
</dbReference>
<reference evidence="8" key="1">
    <citation type="submission" date="2022-01" db="EMBL/GenBank/DDBJ databases">
        <title>Novel species in genus Dyadobacter.</title>
        <authorList>
            <person name="Ma C."/>
        </authorList>
    </citation>
    <scope>NUCLEOTIDE SEQUENCE</scope>
    <source>
        <strain evidence="8">CY357</strain>
    </source>
</reference>
<feature type="binding site" evidence="6">
    <location>
        <begin position="531"/>
        <end position="532"/>
    </location>
    <ligand>
        <name>alpha-maltose 1-phosphate</name>
        <dbReference type="ChEBI" id="CHEBI:63576"/>
    </ligand>
</feature>